<keyword evidence="3" id="KW-1003">Cell membrane</keyword>
<organism evidence="11 12">
    <name type="scientific">Alkalibacter rhizosphaerae</name>
    <dbReference type="NCBI Taxonomy" id="2815577"/>
    <lineage>
        <taxon>Bacteria</taxon>
        <taxon>Bacillati</taxon>
        <taxon>Bacillota</taxon>
        <taxon>Clostridia</taxon>
        <taxon>Eubacteriales</taxon>
        <taxon>Eubacteriaceae</taxon>
        <taxon>Alkalibacter</taxon>
    </lineage>
</organism>
<dbReference type="PANTHER" id="PTHR35011:SF2">
    <property type="entry name" value="2,3-DIKETO-L-GULONATE TRAP TRANSPORTER SMALL PERMEASE PROTEIN YIAM"/>
    <property type="match status" value="1"/>
</dbReference>
<feature type="transmembrane region" description="Helical" evidence="9">
    <location>
        <begin position="85"/>
        <end position="106"/>
    </location>
</feature>
<keyword evidence="2" id="KW-0813">Transport</keyword>
<gene>
    <name evidence="11" type="ORF">J0B03_03850</name>
</gene>
<dbReference type="Proteomes" id="UP000663499">
    <property type="component" value="Chromosome"/>
</dbReference>
<evidence type="ECO:0000256" key="1">
    <source>
        <dbReference type="ARBA" id="ARBA00004429"/>
    </source>
</evidence>
<evidence type="ECO:0000256" key="2">
    <source>
        <dbReference type="ARBA" id="ARBA00022448"/>
    </source>
</evidence>
<dbReference type="KEGG" id="alka:J0B03_03850"/>
<feature type="transmembrane region" description="Helical" evidence="9">
    <location>
        <begin position="12"/>
        <end position="31"/>
    </location>
</feature>
<evidence type="ECO:0000313" key="12">
    <source>
        <dbReference type="Proteomes" id="UP000663499"/>
    </source>
</evidence>
<feature type="transmembrane region" description="Helical" evidence="9">
    <location>
        <begin position="126"/>
        <end position="145"/>
    </location>
</feature>
<dbReference type="GO" id="GO:0015740">
    <property type="term" value="P:C4-dicarboxylate transport"/>
    <property type="evidence" value="ECO:0007669"/>
    <property type="project" value="TreeGrafter"/>
</dbReference>
<keyword evidence="5 9" id="KW-0812">Transmembrane</keyword>
<feature type="domain" description="Tripartite ATP-independent periplasmic transporters DctQ component" evidence="10">
    <location>
        <begin position="24"/>
        <end position="151"/>
    </location>
</feature>
<sequence>MDKIAKKIQHVEIVLGTLFISIFFITILIQVASRYLGFSATWTGEVSTYSFTWAVFLGAGAMTYENKHFAFESLKDKLTPKKKEIVEMIISLIVLSFTVSILYFGVIITQKFWNYRWIDLPMMKMGYTWLCLPILGGTTTFYTLNRIVIAIKRIRKGVAQ</sequence>
<keyword evidence="4" id="KW-0997">Cell inner membrane</keyword>
<evidence type="ECO:0000256" key="3">
    <source>
        <dbReference type="ARBA" id="ARBA00022475"/>
    </source>
</evidence>
<evidence type="ECO:0000256" key="9">
    <source>
        <dbReference type="SAM" id="Phobius"/>
    </source>
</evidence>
<evidence type="ECO:0000313" key="11">
    <source>
        <dbReference type="EMBL" id="QSX09208.1"/>
    </source>
</evidence>
<comment type="subcellular location">
    <subcellularLocation>
        <location evidence="1">Cell inner membrane</location>
        <topology evidence="1">Multi-pass membrane protein</topology>
    </subcellularLocation>
</comment>
<dbReference type="EMBL" id="CP071444">
    <property type="protein sequence ID" value="QSX09208.1"/>
    <property type="molecule type" value="Genomic_DNA"/>
</dbReference>
<evidence type="ECO:0000256" key="5">
    <source>
        <dbReference type="ARBA" id="ARBA00022692"/>
    </source>
</evidence>
<comment type="similarity">
    <text evidence="8">Belongs to the TRAP transporter small permease family.</text>
</comment>
<dbReference type="PANTHER" id="PTHR35011">
    <property type="entry name" value="2,3-DIKETO-L-GULONATE TRAP TRANSPORTER SMALL PERMEASE PROTEIN YIAM"/>
    <property type="match status" value="1"/>
</dbReference>
<dbReference type="GO" id="GO:0022857">
    <property type="term" value="F:transmembrane transporter activity"/>
    <property type="evidence" value="ECO:0007669"/>
    <property type="project" value="TreeGrafter"/>
</dbReference>
<evidence type="ECO:0000256" key="7">
    <source>
        <dbReference type="ARBA" id="ARBA00023136"/>
    </source>
</evidence>
<name>A0A974XG59_9FIRM</name>
<accession>A0A974XG59</accession>
<evidence type="ECO:0000256" key="8">
    <source>
        <dbReference type="ARBA" id="ARBA00038436"/>
    </source>
</evidence>
<keyword evidence="6 9" id="KW-1133">Transmembrane helix</keyword>
<dbReference type="GO" id="GO:0005886">
    <property type="term" value="C:plasma membrane"/>
    <property type="evidence" value="ECO:0007669"/>
    <property type="project" value="UniProtKB-SubCell"/>
</dbReference>
<dbReference type="InterPro" id="IPR055348">
    <property type="entry name" value="DctQ"/>
</dbReference>
<feature type="transmembrane region" description="Helical" evidence="9">
    <location>
        <begin position="46"/>
        <end position="64"/>
    </location>
</feature>
<evidence type="ECO:0000256" key="6">
    <source>
        <dbReference type="ARBA" id="ARBA00022989"/>
    </source>
</evidence>
<keyword evidence="12" id="KW-1185">Reference proteome</keyword>
<dbReference type="InterPro" id="IPR007387">
    <property type="entry name" value="TRAP_DctQ"/>
</dbReference>
<proteinExistence type="inferred from homology"/>
<evidence type="ECO:0000259" key="10">
    <source>
        <dbReference type="Pfam" id="PF04290"/>
    </source>
</evidence>
<evidence type="ECO:0000256" key="4">
    <source>
        <dbReference type="ARBA" id="ARBA00022519"/>
    </source>
</evidence>
<dbReference type="AlphaFoldDB" id="A0A974XG59"/>
<protein>
    <submittedName>
        <fullName evidence="11">TRAP transporter small permease</fullName>
    </submittedName>
</protein>
<keyword evidence="7 9" id="KW-0472">Membrane</keyword>
<dbReference type="Pfam" id="PF04290">
    <property type="entry name" value="DctQ"/>
    <property type="match status" value="1"/>
</dbReference>
<dbReference type="RefSeq" id="WP_207300547.1">
    <property type="nucleotide sequence ID" value="NZ_CP071444.1"/>
</dbReference>
<reference evidence="11" key="1">
    <citation type="submission" date="2021-03" db="EMBL/GenBank/DDBJ databases">
        <title>Alkalibacter marinus sp. nov., isolated from tidal flat sediment.</title>
        <authorList>
            <person name="Namirimu T."/>
            <person name="Yang J.-A."/>
            <person name="Yang S.-H."/>
            <person name="Kim Y.-J."/>
            <person name="Kwon K.K."/>
        </authorList>
    </citation>
    <scope>NUCLEOTIDE SEQUENCE</scope>
    <source>
        <strain evidence="11">ES005</strain>
    </source>
</reference>